<reference evidence="2" key="1">
    <citation type="journal article" date="2016" name="Proc. Natl. Acad. Sci. U.S.A.">
        <title>Comparative genomics of biotechnologically important yeasts.</title>
        <authorList>
            <person name="Riley R."/>
            <person name="Haridas S."/>
            <person name="Wolfe K.H."/>
            <person name="Lopes M.R."/>
            <person name="Hittinger C.T."/>
            <person name="Goeker M."/>
            <person name="Salamov A.A."/>
            <person name="Wisecaver J.H."/>
            <person name="Long T.M."/>
            <person name="Calvey C.H."/>
            <person name="Aerts A.L."/>
            <person name="Barry K.W."/>
            <person name="Choi C."/>
            <person name="Clum A."/>
            <person name="Coughlan A.Y."/>
            <person name="Deshpande S."/>
            <person name="Douglass A.P."/>
            <person name="Hanson S.J."/>
            <person name="Klenk H.-P."/>
            <person name="LaButti K.M."/>
            <person name="Lapidus A."/>
            <person name="Lindquist E.A."/>
            <person name="Lipzen A.M."/>
            <person name="Meier-Kolthoff J.P."/>
            <person name="Ohm R.A."/>
            <person name="Otillar R.P."/>
            <person name="Pangilinan J.L."/>
            <person name="Peng Y."/>
            <person name="Rokas A."/>
            <person name="Rosa C.A."/>
            <person name="Scheuner C."/>
            <person name="Sibirny A.A."/>
            <person name="Slot J.C."/>
            <person name="Stielow J.B."/>
            <person name="Sun H."/>
            <person name="Kurtzman C.P."/>
            <person name="Blackwell M."/>
            <person name="Grigoriev I.V."/>
            <person name="Jeffries T.W."/>
        </authorList>
    </citation>
    <scope>NUCLEOTIDE SEQUENCE [LARGE SCALE GENOMIC DNA]</scope>
    <source>
        <strain evidence="2">NRRL Y-1626</strain>
    </source>
</reference>
<dbReference type="Proteomes" id="UP000092321">
    <property type="component" value="Unassembled WGS sequence"/>
</dbReference>
<evidence type="ECO:0000313" key="2">
    <source>
        <dbReference type="Proteomes" id="UP000092321"/>
    </source>
</evidence>
<comment type="caution">
    <text evidence="1">The sequence shown here is derived from an EMBL/GenBank/DDBJ whole genome shotgun (WGS) entry which is preliminary data.</text>
</comment>
<organism evidence="1 2">
    <name type="scientific">Hanseniaspora valbyensis NRRL Y-1626</name>
    <dbReference type="NCBI Taxonomy" id="766949"/>
    <lineage>
        <taxon>Eukaryota</taxon>
        <taxon>Fungi</taxon>
        <taxon>Dikarya</taxon>
        <taxon>Ascomycota</taxon>
        <taxon>Saccharomycotina</taxon>
        <taxon>Saccharomycetes</taxon>
        <taxon>Saccharomycodales</taxon>
        <taxon>Saccharomycodaceae</taxon>
        <taxon>Hanseniaspora</taxon>
    </lineage>
</organism>
<dbReference type="AlphaFoldDB" id="A0A1B7TB31"/>
<evidence type="ECO:0000313" key="1">
    <source>
        <dbReference type="EMBL" id="OBA25942.1"/>
    </source>
</evidence>
<keyword evidence="2" id="KW-1185">Reference proteome</keyword>
<proteinExistence type="predicted"/>
<protein>
    <submittedName>
        <fullName evidence="1">Uncharacterized protein</fullName>
    </submittedName>
</protein>
<name>A0A1B7TB31_9ASCO</name>
<dbReference type="EMBL" id="LXPE01000032">
    <property type="protein sequence ID" value="OBA25942.1"/>
    <property type="molecule type" value="Genomic_DNA"/>
</dbReference>
<sequence>MAKLSFYSILATIPALLAATTIYNVDMSFPLFDRSHTFSDAEITNVTTCLLSKNQTKVAVDLVSSSDTNSYTIWYDAPTPETSIVDKDISKALIECFKLARPQDDYETEPYGGYAVLGTWDDEVELQEHFAYFNSEYPEDFEFHDSDYDSMDGNYFNNTDALIHTQNWLYTTNHYNTWW</sequence>
<gene>
    <name evidence="1" type="ORF">HANVADRAFT_3262</name>
</gene>
<accession>A0A1B7TB31</accession>